<proteinExistence type="predicted"/>
<organism evidence="1 2">
    <name type="scientific">Eumeta variegata</name>
    <name type="common">Bagworm moth</name>
    <name type="synonym">Eumeta japonica</name>
    <dbReference type="NCBI Taxonomy" id="151549"/>
    <lineage>
        <taxon>Eukaryota</taxon>
        <taxon>Metazoa</taxon>
        <taxon>Ecdysozoa</taxon>
        <taxon>Arthropoda</taxon>
        <taxon>Hexapoda</taxon>
        <taxon>Insecta</taxon>
        <taxon>Pterygota</taxon>
        <taxon>Neoptera</taxon>
        <taxon>Endopterygota</taxon>
        <taxon>Lepidoptera</taxon>
        <taxon>Glossata</taxon>
        <taxon>Ditrysia</taxon>
        <taxon>Tineoidea</taxon>
        <taxon>Psychidae</taxon>
        <taxon>Oiketicinae</taxon>
        <taxon>Eumeta</taxon>
    </lineage>
</organism>
<dbReference type="InterPro" id="IPR036397">
    <property type="entry name" value="RNaseH_sf"/>
</dbReference>
<sequence length="308" mass="35200">MTRTYTSIKSGFPPPATPALVSLPFYSSEFTFDENFVPVRDVGERSSRSRRAVHLIYSQLIRPSAWPLATTDLERLQQCTNRMLGFNAEGKKSDAPRRWIQASSWISAVYDLESLTTKVRCHSRDRTALCTGPPVAAEPYNCKHALFEHGKSKINVGFGCLLTERRDEFRDGRLSTAANNKNIDAVRRMMATVALENCRIVNSDWYTTICVPEVIDALCKNNRKLRTFLHHDNASSHTTYSSVTNNFLKEKNVEPMSSLAYSPEIASCDFFSQKLRINYAVNDFHHQENLFEEHEKHVSQVTSEEWHK</sequence>
<evidence type="ECO:0000313" key="1">
    <source>
        <dbReference type="EMBL" id="GBP72484.1"/>
    </source>
</evidence>
<dbReference type="OrthoDB" id="10017160at2759"/>
<dbReference type="Proteomes" id="UP000299102">
    <property type="component" value="Unassembled WGS sequence"/>
</dbReference>
<evidence type="ECO:0000313" key="2">
    <source>
        <dbReference type="Proteomes" id="UP000299102"/>
    </source>
</evidence>
<comment type="caution">
    <text evidence="1">The sequence shown here is derived from an EMBL/GenBank/DDBJ whole genome shotgun (WGS) entry which is preliminary data.</text>
</comment>
<dbReference type="Gene3D" id="3.30.420.10">
    <property type="entry name" value="Ribonuclease H-like superfamily/Ribonuclease H"/>
    <property type="match status" value="1"/>
</dbReference>
<gene>
    <name evidence="1" type="ORF">EVAR_59298_1</name>
</gene>
<reference evidence="1 2" key="1">
    <citation type="journal article" date="2019" name="Commun. Biol.">
        <title>The bagworm genome reveals a unique fibroin gene that provides high tensile strength.</title>
        <authorList>
            <person name="Kono N."/>
            <person name="Nakamura H."/>
            <person name="Ohtoshi R."/>
            <person name="Tomita M."/>
            <person name="Numata K."/>
            <person name="Arakawa K."/>
        </authorList>
    </citation>
    <scope>NUCLEOTIDE SEQUENCE [LARGE SCALE GENOMIC DNA]</scope>
</reference>
<protein>
    <recommendedName>
        <fullName evidence="3">Mariner Mos1 transposase</fullName>
    </recommendedName>
</protein>
<accession>A0A4C1YBY4</accession>
<dbReference type="EMBL" id="BGZK01001147">
    <property type="protein sequence ID" value="GBP72484.1"/>
    <property type="molecule type" value="Genomic_DNA"/>
</dbReference>
<dbReference type="GO" id="GO:0003676">
    <property type="term" value="F:nucleic acid binding"/>
    <property type="evidence" value="ECO:0007669"/>
    <property type="project" value="InterPro"/>
</dbReference>
<dbReference type="AlphaFoldDB" id="A0A4C1YBY4"/>
<keyword evidence="2" id="KW-1185">Reference proteome</keyword>
<evidence type="ECO:0008006" key="3">
    <source>
        <dbReference type="Google" id="ProtNLM"/>
    </source>
</evidence>
<name>A0A4C1YBY4_EUMVA</name>